<keyword evidence="1" id="KW-1133">Transmembrane helix</keyword>
<feature type="non-terminal residue" evidence="2">
    <location>
        <position position="207"/>
    </location>
</feature>
<feature type="transmembrane region" description="Helical" evidence="1">
    <location>
        <begin position="159"/>
        <end position="181"/>
    </location>
</feature>
<dbReference type="GO" id="GO:0016853">
    <property type="term" value="F:isomerase activity"/>
    <property type="evidence" value="ECO:0007669"/>
    <property type="project" value="UniProtKB-KW"/>
</dbReference>
<gene>
    <name evidence="2" type="ORF">IAA60_00435</name>
</gene>
<feature type="transmembrane region" description="Helical" evidence="1">
    <location>
        <begin position="56"/>
        <end position="75"/>
    </location>
</feature>
<evidence type="ECO:0000313" key="2">
    <source>
        <dbReference type="EMBL" id="HIT84351.1"/>
    </source>
</evidence>
<reference evidence="2" key="2">
    <citation type="journal article" date="2021" name="PeerJ">
        <title>Extensive microbial diversity within the chicken gut microbiome revealed by metagenomics and culture.</title>
        <authorList>
            <person name="Gilroy R."/>
            <person name="Ravi A."/>
            <person name="Getino M."/>
            <person name="Pursley I."/>
            <person name="Horton D.L."/>
            <person name="Alikhan N.F."/>
            <person name="Baker D."/>
            <person name="Gharbi K."/>
            <person name="Hall N."/>
            <person name="Watson M."/>
            <person name="Adriaenssens E.M."/>
            <person name="Foster-Nyarko E."/>
            <person name="Jarju S."/>
            <person name="Secka A."/>
            <person name="Antonio M."/>
            <person name="Oren A."/>
            <person name="Chaudhuri R.R."/>
            <person name="La Ragione R."/>
            <person name="Hildebrand F."/>
            <person name="Pallen M.J."/>
        </authorList>
    </citation>
    <scope>NUCLEOTIDE SEQUENCE</scope>
    <source>
        <strain evidence="2">CHK181-108</strain>
    </source>
</reference>
<sequence>MKAETLSRSTAAKRNIVIAVLYQVTAAVCGLILPRYMLTAFGSEANGVIQSISQLLNYATLFGFGIGGMITASFYKPLAFGDEKAVSDIYNNAKNFFGRLSYVFAAFVVVICLISKLVIRTDFDFAYVAALALILGMGQYLSSYVALAPSLLLKADQKLYVFQSVQIITHILNTIVCVLIIKLGSGIHLVKLASAAVYLLHPVVFYL</sequence>
<keyword evidence="1" id="KW-0472">Membrane</keyword>
<reference evidence="2" key="1">
    <citation type="submission" date="2020-10" db="EMBL/GenBank/DDBJ databases">
        <authorList>
            <person name="Gilroy R."/>
        </authorList>
    </citation>
    <scope>NUCLEOTIDE SEQUENCE</scope>
    <source>
        <strain evidence="2">CHK181-108</strain>
    </source>
</reference>
<feature type="transmembrane region" description="Helical" evidence="1">
    <location>
        <begin position="125"/>
        <end position="147"/>
    </location>
</feature>
<dbReference type="Proteomes" id="UP000824165">
    <property type="component" value="Unassembled WGS sequence"/>
</dbReference>
<dbReference type="AlphaFoldDB" id="A0A9D1H1V0"/>
<name>A0A9D1H1V0_9FIRM</name>
<protein>
    <submittedName>
        <fullName evidence="2">Sugar isomerase</fullName>
    </submittedName>
</protein>
<comment type="caution">
    <text evidence="2">The sequence shown here is derived from an EMBL/GenBank/DDBJ whole genome shotgun (WGS) entry which is preliminary data.</text>
</comment>
<evidence type="ECO:0000313" key="3">
    <source>
        <dbReference type="Proteomes" id="UP000824165"/>
    </source>
</evidence>
<feature type="transmembrane region" description="Helical" evidence="1">
    <location>
        <begin position="16"/>
        <end position="36"/>
    </location>
</feature>
<keyword evidence="2" id="KW-0413">Isomerase</keyword>
<organism evidence="2 3">
    <name type="scientific">Candidatus Ornithomonoglobus intestinigallinarum</name>
    <dbReference type="NCBI Taxonomy" id="2840894"/>
    <lineage>
        <taxon>Bacteria</taxon>
        <taxon>Bacillati</taxon>
        <taxon>Bacillota</taxon>
        <taxon>Clostridia</taxon>
        <taxon>Candidatus Ornithomonoglobus</taxon>
    </lineage>
</organism>
<evidence type="ECO:0000256" key="1">
    <source>
        <dbReference type="SAM" id="Phobius"/>
    </source>
</evidence>
<keyword evidence="1" id="KW-0812">Transmembrane</keyword>
<feature type="transmembrane region" description="Helical" evidence="1">
    <location>
        <begin position="96"/>
        <end position="119"/>
    </location>
</feature>
<proteinExistence type="predicted"/>
<accession>A0A9D1H1V0</accession>
<dbReference type="EMBL" id="DVLU01000003">
    <property type="protein sequence ID" value="HIT84351.1"/>
    <property type="molecule type" value="Genomic_DNA"/>
</dbReference>